<evidence type="ECO:0000313" key="2">
    <source>
        <dbReference type="Proteomes" id="UP000054560"/>
    </source>
</evidence>
<keyword evidence="2" id="KW-1185">Reference proteome</keyword>
<protein>
    <submittedName>
        <fullName evidence="1">Uncharacterized protein</fullName>
    </submittedName>
</protein>
<dbReference type="Gene3D" id="3.90.226.10">
    <property type="entry name" value="2-enoyl-CoA Hydratase, Chain A, domain 1"/>
    <property type="match status" value="1"/>
</dbReference>
<dbReference type="EMBL" id="KQ244237">
    <property type="protein sequence ID" value="KNC74620.1"/>
    <property type="molecule type" value="Genomic_DNA"/>
</dbReference>
<dbReference type="Pfam" id="PF00378">
    <property type="entry name" value="ECH_1"/>
    <property type="match status" value="1"/>
</dbReference>
<sequence length="118" mass="12770">MGGTHFLPLITNTQVAARMFAVGDLVTAPKAKELGLLLDVYPKEDLMPKALELARKMAEGSPSSCRALIQTLRHKQDMANGGLSAALDWEAECQGRSYAQGDVLEGVASIREKRAPKF</sequence>
<name>A0A0L0FD08_9EUKA</name>
<dbReference type="SUPFAM" id="SSF52096">
    <property type="entry name" value="ClpP/crotonase"/>
    <property type="match status" value="1"/>
</dbReference>
<dbReference type="OrthoDB" id="2139957at2759"/>
<dbReference type="GeneID" id="25913344"/>
<dbReference type="AlphaFoldDB" id="A0A0L0FD08"/>
<dbReference type="InterPro" id="IPR029045">
    <property type="entry name" value="ClpP/crotonase-like_dom_sf"/>
</dbReference>
<proteinExistence type="predicted"/>
<reference evidence="1 2" key="1">
    <citation type="submission" date="2011-02" db="EMBL/GenBank/DDBJ databases">
        <title>The Genome Sequence of Sphaeroforma arctica JP610.</title>
        <authorList>
            <consortium name="The Broad Institute Genome Sequencing Platform"/>
            <person name="Russ C."/>
            <person name="Cuomo C."/>
            <person name="Young S.K."/>
            <person name="Zeng Q."/>
            <person name="Gargeya S."/>
            <person name="Alvarado L."/>
            <person name="Berlin A."/>
            <person name="Chapman S.B."/>
            <person name="Chen Z."/>
            <person name="Freedman E."/>
            <person name="Gellesch M."/>
            <person name="Goldberg J."/>
            <person name="Griggs A."/>
            <person name="Gujja S."/>
            <person name="Heilman E."/>
            <person name="Heiman D."/>
            <person name="Howarth C."/>
            <person name="Mehta T."/>
            <person name="Neiman D."/>
            <person name="Pearson M."/>
            <person name="Roberts A."/>
            <person name="Saif S."/>
            <person name="Shea T."/>
            <person name="Shenoy N."/>
            <person name="Sisk P."/>
            <person name="Stolte C."/>
            <person name="Sykes S."/>
            <person name="White J."/>
            <person name="Yandava C."/>
            <person name="Burger G."/>
            <person name="Gray M.W."/>
            <person name="Holland P.W.H."/>
            <person name="King N."/>
            <person name="Lang F.B.F."/>
            <person name="Roger A.J."/>
            <person name="Ruiz-Trillo I."/>
            <person name="Haas B."/>
            <person name="Nusbaum C."/>
            <person name="Birren B."/>
        </authorList>
    </citation>
    <scope>NUCLEOTIDE SEQUENCE [LARGE SCALE GENOMIC DNA]</scope>
    <source>
        <strain evidence="1 2">JP610</strain>
    </source>
</reference>
<organism evidence="1 2">
    <name type="scientific">Sphaeroforma arctica JP610</name>
    <dbReference type="NCBI Taxonomy" id="667725"/>
    <lineage>
        <taxon>Eukaryota</taxon>
        <taxon>Ichthyosporea</taxon>
        <taxon>Ichthyophonida</taxon>
        <taxon>Sphaeroforma</taxon>
    </lineage>
</organism>
<dbReference type="InterPro" id="IPR001753">
    <property type="entry name" value="Enoyl-CoA_hydra/iso"/>
</dbReference>
<accession>A0A0L0FD08</accession>
<dbReference type="Proteomes" id="UP000054560">
    <property type="component" value="Unassembled WGS sequence"/>
</dbReference>
<dbReference type="STRING" id="667725.A0A0L0FD08"/>
<evidence type="ECO:0000313" key="1">
    <source>
        <dbReference type="EMBL" id="KNC74620.1"/>
    </source>
</evidence>
<dbReference type="RefSeq" id="XP_014148522.1">
    <property type="nucleotide sequence ID" value="XM_014293047.1"/>
</dbReference>
<gene>
    <name evidence="1" type="ORF">SARC_12840</name>
</gene>